<keyword evidence="3 8" id="KW-0863">Zinc-finger</keyword>
<dbReference type="GO" id="GO:0005634">
    <property type="term" value="C:nucleus"/>
    <property type="evidence" value="ECO:0007669"/>
    <property type="project" value="UniProtKB-SubCell"/>
</dbReference>
<dbReference type="GO" id="GO:0003677">
    <property type="term" value="F:DNA binding"/>
    <property type="evidence" value="ECO:0007669"/>
    <property type="project" value="InterPro"/>
</dbReference>
<dbReference type="PROSITE" id="PS50808">
    <property type="entry name" value="ZF_BED"/>
    <property type="match status" value="1"/>
</dbReference>
<evidence type="ECO:0000259" key="9">
    <source>
        <dbReference type="PROSITE" id="PS50808"/>
    </source>
</evidence>
<feature type="domain" description="BED-type" evidence="9">
    <location>
        <begin position="4"/>
        <end position="56"/>
    </location>
</feature>
<protein>
    <recommendedName>
        <fullName evidence="9">BED-type domain-containing protein</fullName>
    </recommendedName>
</protein>
<dbReference type="SMART" id="SM00614">
    <property type="entry name" value="ZnF_BED"/>
    <property type="match status" value="1"/>
</dbReference>
<comment type="caution">
    <text evidence="10">The sequence shown here is derived from an EMBL/GenBank/DDBJ whole genome shotgun (WGS) entry which is preliminary data.</text>
</comment>
<evidence type="ECO:0000256" key="2">
    <source>
        <dbReference type="ARBA" id="ARBA00022723"/>
    </source>
</evidence>
<name>A0AAE1PU21_9EUCA</name>
<dbReference type="PANTHER" id="PTHR46481:SF10">
    <property type="entry name" value="ZINC FINGER BED DOMAIN-CONTAINING PROTEIN 39"/>
    <property type="match status" value="1"/>
</dbReference>
<dbReference type="InterPro" id="IPR012337">
    <property type="entry name" value="RNaseH-like_sf"/>
</dbReference>
<dbReference type="Gene3D" id="1.10.10.1070">
    <property type="entry name" value="Zinc finger, BED domain-containing"/>
    <property type="match status" value="1"/>
</dbReference>
<dbReference type="InterPro" id="IPR052035">
    <property type="entry name" value="ZnF_BED_domain_contain"/>
</dbReference>
<dbReference type="AlphaFoldDB" id="A0AAE1PU21"/>
<dbReference type="SUPFAM" id="SSF140996">
    <property type="entry name" value="Hermes dimerisation domain"/>
    <property type="match status" value="1"/>
</dbReference>
<gene>
    <name evidence="10" type="ORF">Pmani_014440</name>
</gene>
<dbReference type="GO" id="GO:0009791">
    <property type="term" value="P:post-embryonic development"/>
    <property type="evidence" value="ECO:0007669"/>
    <property type="project" value="UniProtKB-ARBA"/>
</dbReference>
<dbReference type="InterPro" id="IPR003656">
    <property type="entry name" value="Znf_BED"/>
</dbReference>
<comment type="subcellular location">
    <subcellularLocation>
        <location evidence="1">Nucleus</location>
    </subcellularLocation>
</comment>
<dbReference type="InterPro" id="IPR036236">
    <property type="entry name" value="Znf_C2H2_sf"/>
</dbReference>
<evidence type="ECO:0000256" key="7">
    <source>
        <dbReference type="ARBA" id="ARBA00023242"/>
    </source>
</evidence>
<evidence type="ECO:0000256" key="6">
    <source>
        <dbReference type="ARBA" id="ARBA00023163"/>
    </source>
</evidence>
<keyword evidence="7" id="KW-0539">Nucleus</keyword>
<keyword evidence="4" id="KW-0862">Zinc</keyword>
<evidence type="ECO:0000256" key="8">
    <source>
        <dbReference type="PROSITE-ProRule" id="PRU00027"/>
    </source>
</evidence>
<dbReference type="Pfam" id="PF02892">
    <property type="entry name" value="zf-BED"/>
    <property type="match status" value="1"/>
</dbReference>
<evidence type="ECO:0000256" key="3">
    <source>
        <dbReference type="ARBA" id="ARBA00022771"/>
    </source>
</evidence>
<proteinExistence type="predicted"/>
<organism evidence="10 11">
    <name type="scientific">Petrolisthes manimaculis</name>
    <dbReference type="NCBI Taxonomy" id="1843537"/>
    <lineage>
        <taxon>Eukaryota</taxon>
        <taxon>Metazoa</taxon>
        <taxon>Ecdysozoa</taxon>
        <taxon>Arthropoda</taxon>
        <taxon>Crustacea</taxon>
        <taxon>Multicrustacea</taxon>
        <taxon>Malacostraca</taxon>
        <taxon>Eumalacostraca</taxon>
        <taxon>Eucarida</taxon>
        <taxon>Decapoda</taxon>
        <taxon>Pleocyemata</taxon>
        <taxon>Anomura</taxon>
        <taxon>Galatheoidea</taxon>
        <taxon>Porcellanidae</taxon>
        <taxon>Petrolisthes</taxon>
    </lineage>
</organism>
<reference evidence="10" key="1">
    <citation type="submission" date="2023-11" db="EMBL/GenBank/DDBJ databases">
        <title>Genome assemblies of two species of porcelain crab, Petrolisthes cinctipes and Petrolisthes manimaculis (Anomura: Porcellanidae).</title>
        <authorList>
            <person name="Angst P."/>
        </authorList>
    </citation>
    <scope>NUCLEOTIDE SEQUENCE</scope>
    <source>
        <strain evidence="10">PB745_02</strain>
        <tissue evidence="10">Gill</tissue>
    </source>
</reference>
<dbReference type="EMBL" id="JAWZYT010001232">
    <property type="protein sequence ID" value="KAK4314289.1"/>
    <property type="molecule type" value="Genomic_DNA"/>
</dbReference>
<keyword evidence="11" id="KW-1185">Reference proteome</keyword>
<dbReference type="SUPFAM" id="SSF57667">
    <property type="entry name" value="beta-beta-alpha zinc fingers"/>
    <property type="match status" value="1"/>
</dbReference>
<accession>A0AAE1PU21</accession>
<evidence type="ECO:0000313" key="10">
    <source>
        <dbReference type="EMBL" id="KAK4314289.1"/>
    </source>
</evidence>
<dbReference type="GO" id="GO:0008270">
    <property type="term" value="F:zinc ion binding"/>
    <property type="evidence" value="ECO:0007669"/>
    <property type="project" value="UniProtKB-KW"/>
</dbReference>
<evidence type="ECO:0000256" key="4">
    <source>
        <dbReference type="ARBA" id="ARBA00022833"/>
    </source>
</evidence>
<dbReference type="Proteomes" id="UP001292094">
    <property type="component" value="Unassembled WGS sequence"/>
</dbReference>
<evidence type="ECO:0000256" key="5">
    <source>
        <dbReference type="ARBA" id="ARBA00023015"/>
    </source>
</evidence>
<evidence type="ECO:0000313" key="11">
    <source>
        <dbReference type="Proteomes" id="UP001292094"/>
    </source>
</evidence>
<keyword evidence="6" id="KW-0804">Transcription</keyword>
<dbReference type="PANTHER" id="PTHR46481">
    <property type="entry name" value="ZINC FINGER BED DOMAIN-CONTAINING PROTEIN 4"/>
    <property type="match status" value="1"/>
</dbReference>
<dbReference type="SUPFAM" id="SSF53098">
    <property type="entry name" value="Ribonuclease H-like"/>
    <property type="match status" value="1"/>
</dbReference>
<keyword evidence="5" id="KW-0805">Transcription regulation</keyword>
<evidence type="ECO:0000256" key="1">
    <source>
        <dbReference type="ARBA" id="ARBA00004123"/>
    </source>
</evidence>
<sequence>MATRKRSTVWLYFDHIDQNPSKVKCQACGETVQHSGNTSNMLKHLKKKHPVESAEIEAKRKEDATASTSACRPTTSRQTTLHDCFSKAGRYPDESPKAKSLTSKLLKMIAVDLQPLSIVDDQGFREFAREMDPRYVLPSRRSLVRTDFPQLFQRAQSDVKSILTEVSDRDITLTTDLWTSRAGEAYMSLTCHYISKDWKFRSHILSTSHLPGEHTAHAIAEKLTTEAEEWGI</sequence>
<keyword evidence="2" id="KW-0479">Metal-binding</keyword>